<name>A0AAE4VA70_MYCFO</name>
<feature type="domain" description="DUF7159" evidence="2">
    <location>
        <begin position="4"/>
        <end position="224"/>
    </location>
</feature>
<dbReference type="Proteomes" id="UP001186041">
    <property type="component" value="Unassembled WGS sequence"/>
</dbReference>
<dbReference type="InterPro" id="IPR055583">
    <property type="entry name" value="DUF7159"/>
</dbReference>
<evidence type="ECO:0000313" key="3">
    <source>
        <dbReference type="EMBL" id="MDV7290305.1"/>
    </source>
</evidence>
<feature type="region of interest" description="Disordered" evidence="1">
    <location>
        <begin position="332"/>
        <end position="477"/>
    </location>
</feature>
<dbReference type="Pfam" id="PF23717">
    <property type="entry name" value="DUF7159"/>
    <property type="match status" value="1"/>
</dbReference>
<feature type="region of interest" description="Disordered" evidence="1">
    <location>
        <begin position="272"/>
        <end position="318"/>
    </location>
</feature>
<reference evidence="3" key="1">
    <citation type="submission" date="2023-10" db="EMBL/GenBank/DDBJ databases">
        <title>Mycolicibacterium fortuitum clinical isolates causing pulmonary infections in humans.</title>
        <authorList>
            <person name="Mejia-Ponce P.M."/>
            <person name="Zenteno-Cuevas R."/>
            <person name="Licona-Cassani C."/>
        </authorList>
    </citation>
    <scope>NUCLEOTIDE SEQUENCE</scope>
    <source>
        <strain evidence="3">M8</strain>
    </source>
</reference>
<evidence type="ECO:0000259" key="2">
    <source>
        <dbReference type="Pfam" id="PF23717"/>
    </source>
</evidence>
<gene>
    <name evidence="3" type="ORF">R4485_09040</name>
</gene>
<comment type="caution">
    <text evidence="3">The sequence shown here is derived from an EMBL/GenBank/DDBJ whole genome shotgun (WGS) entry which is preliminary data.</text>
</comment>
<accession>A0AAE4VA70</accession>
<dbReference type="PRINTS" id="PR01217">
    <property type="entry name" value="PRICHEXTENSN"/>
</dbReference>
<dbReference type="EMBL" id="JAWLVV010000005">
    <property type="protein sequence ID" value="MDV7290305.1"/>
    <property type="molecule type" value="Genomic_DNA"/>
</dbReference>
<evidence type="ECO:0000313" key="4">
    <source>
        <dbReference type="Proteomes" id="UP001186041"/>
    </source>
</evidence>
<feature type="compositionally biased region" description="Low complexity" evidence="1">
    <location>
        <begin position="427"/>
        <end position="442"/>
    </location>
</feature>
<organism evidence="3 4">
    <name type="scientific">Mycolicibacterium fortuitum</name>
    <name type="common">Mycobacterium fortuitum</name>
    <dbReference type="NCBI Taxonomy" id="1766"/>
    <lineage>
        <taxon>Bacteria</taxon>
        <taxon>Bacillati</taxon>
        <taxon>Actinomycetota</taxon>
        <taxon>Actinomycetes</taxon>
        <taxon>Mycobacteriales</taxon>
        <taxon>Mycobacteriaceae</taxon>
        <taxon>Mycolicibacterium</taxon>
    </lineage>
</organism>
<feature type="compositionally biased region" description="Pro residues" evidence="1">
    <location>
        <begin position="443"/>
        <end position="467"/>
    </location>
</feature>
<evidence type="ECO:0000256" key="1">
    <source>
        <dbReference type="SAM" id="MobiDB-lite"/>
    </source>
</evidence>
<sequence length="477" mass="48305">MNVDAVLGVSLTPSTVGLVLVEGSEADGATVDHEALDIRGLVPARTDDVCADVVKAVRRAERVAAERGLRLTTIGVTWSSGAATEATVLLKKFDDAGFVDVVPVRLPHATDALARRVAGIVGFGTTGVCVLEPDVVQAMTVSGDSPVQTTVSRGIETVAGLTTWLSEMFDVADPRPDALVVVGSAVDLDSVLPKLEQALAVPVFTPAEPGLPLARGAALASVRRGRRASDDTVALAGWRWPPRQLTPLAILVGGVLAFGVSLALAIGQQLLPGSEPTPHRSTRPVVSTSGDSASVQQTSTVPVPVPVPSAPAPETPPVLESVVQDAGPEYVIDQSVTPPPAYTEVPGELPAPDGSPPMLETPGAPPVPPEQVPGAPPPEAGQPAPPGETPAVQAPPASETPPPAPEVAPAPAPEPAPPPPSAPPQSAPVQQTAAQAPAAESAPPVPEAEPPVPEVEPPAPEPVPPVPESTESVPGTP</sequence>
<feature type="compositionally biased region" description="Low complexity" evidence="1">
    <location>
        <begin position="468"/>
        <end position="477"/>
    </location>
</feature>
<protein>
    <recommendedName>
        <fullName evidence="2">DUF7159 domain-containing protein</fullName>
    </recommendedName>
</protein>
<dbReference type="RefSeq" id="WP_061265692.1">
    <property type="nucleotide sequence ID" value="NZ_JAAZWM010000008.1"/>
</dbReference>
<feature type="compositionally biased region" description="Pro residues" evidence="1">
    <location>
        <begin position="398"/>
        <end position="426"/>
    </location>
</feature>
<proteinExistence type="predicted"/>
<feature type="compositionally biased region" description="Polar residues" evidence="1">
    <location>
        <begin position="284"/>
        <end position="293"/>
    </location>
</feature>
<dbReference type="AlphaFoldDB" id="A0AAE4VA70"/>
<feature type="compositionally biased region" description="Pro residues" evidence="1">
    <location>
        <begin position="363"/>
        <end position="388"/>
    </location>
</feature>
<feature type="compositionally biased region" description="Pro residues" evidence="1">
    <location>
        <begin position="303"/>
        <end position="316"/>
    </location>
</feature>